<evidence type="ECO:0008006" key="6">
    <source>
        <dbReference type="Google" id="ProtNLM"/>
    </source>
</evidence>
<dbReference type="InterPro" id="IPR046960">
    <property type="entry name" value="PPR_At4g14850-like_plant"/>
</dbReference>
<evidence type="ECO:0000313" key="4">
    <source>
        <dbReference type="EnsemblPlants" id="AUR62014890-RA:cds"/>
    </source>
</evidence>
<dbReference type="InterPro" id="IPR002885">
    <property type="entry name" value="PPR_rpt"/>
</dbReference>
<dbReference type="GO" id="GO:0003723">
    <property type="term" value="F:RNA binding"/>
    <property type="evidence" value="ECO:0007669"/>
    <property type="project" value="InterPro"/>
</dbReference>
<dbReference type="InterPro" id="IPR011990">
    <property type="entry name" value="TPR-like_helical_dom_sf"/>
</dbReference>
<feature type="repeat" description="PPR" evidence="3">
    <location>
        <begin position="107"/>
        <end position="141"/>
    </location>
</feature>
<dbReference type="FunFam" id="1.25.40.10:FF:000125">
    <property type="entry name" value="Pentatricopeptide repeat-containing protein"/>
    <property type="match status" value="1"/>
</dbReference>
<dbReference type="Pfam" id="PF20431">
    <property type="entry name" value="E_motif"/>
    <property type="match status" value="1"/>
</dbReference>
<feature type="repeat" description="PPR" evidence="3">
    <location>
        <begin position="45"/>
        <end position="79"/>
    </location>
</feature>
<dbReference type="PANTHER" id="PTHR47926:SF467">
    <property type="entry name" value="REPEAT-CONTAINING PROTEIN, PUTATIVE-RELATED"/>
    <property type="match status" value="1"/>
</dbReference>
<dbReference type="Gramene" id="AUR62014890-RA">
    <property type="protein sequence ID" value="AUR62014890-RA:cds"/>
    <property type="gene ID" value="AUR62014890"/>
</dbReference>
<evidence type="ECO:0000256" key="3">
    <source>
        <dbReference type="PROSITE-ProRule" id="PRU00708"/>
    </source>
</evidence>
<dbReference type="Proteomes" id="UP000596660">
    <property type="component" value="Unplaced"/>
</dbReference>
<dbReference type="FunFam" id="1.25.40.10:FF:000334">
    <property type="entry name" value="Pentatricopeptide repeat-containing protein"/>
    <property type="match status" value="1"/>
</dbReference>
<evidence type="ECO:0000313" key="5">
    <source>
        <dbReference type="Proteomes" id="UP000596660"/>
    </source>
</evidence>
<dbReference type="GO" id="GO:0048731">
    <property type="term" value="P:system development"/>
    <property type="evidence" value="ECO:0007669"/>
    <property type="project" value="UniProtKB-ARBA"/>
</dbReference>
<name>A0A803LLP3_CHEQI</name>
<dbReference type="InterPro" id="IPR046848">
    <property type="entry name" value="E_motif"/>
</dbReference>
<dbReference type="Gene3D" id="1.25.40.10">
    <property type="entry name" value="Tetratricopeptide repeat domain"/>
    <property type="match status" value="3"/>
</dbReference>
<dbReference type="PANTHER" id="PTHR47926">
    <property type="entry name" value="PENTATRICOPEPTIDE REPEAT-CONTAINING PROTEIN"/>
    <property type="match status" value="1"/>
</dbReference>
<dbReference type="OMA" id="WVDSYVS"/>
<feature type="repeat" description="PPR" evidence="3">
    <location>
        <begin position="271"/>
        <end position="305"/>
    </location>
</feature>
<dbReference type="EnsemblPlants" id="AUR62014890-RA">
    <property type="protein sequence ID" value="AUR62014890-RA:cds"/>
    <property type="gene ID" value="AUR62014890"/>
</dbReference>
<evidence type="ECO:0000256" key="2">
    <source>
        <dbReference type="ARBA" id="ARBA00061659"/>
    </source>
</evidence>
<dbReference type="NCBIfam" id="TIGR00756">
    <property type="entry name" value="PPR"/>
    <property type="match status" value="3"/>
</dbReference>
<dbReference type="PROSITE" id="PS51375">
    <property type="entry name" value="PPR"/>
    <property type="match status" value="5"/>
</dbReference>
<dbReference type="Pfam" id="PF13041">
    <property type="entry name" value="PPR_2"/>
    <property type="match status" value="1"/>
</dbReference>
<reference evidence="4" key="2">
    <citation type="submission" date="2021-03" db="UniProtKB">
        <authorList>
            <consortium name="EnsemblPlants"/>
        </authorList>
    </citation>
    <scope>IDENTIFICATION</scope>
</reference>
<sequence>MRASSEGAPDKYTFPPLMKCCANELDAFVGVGIHGLLIKYGVEDDVFVGSSLVDLYGKCRLIRDAQKVFDEMSVRNVVSWTSLLVGYVNSEDLVNARRVFDVMPKRNQVSWNAMISGYVKLGQLDSARKLFDELPFKNVVSYTMMIDGYAKCGDMSSANFFFEQCSVKDLVLWSALISGYAQNGLPYEAVKSFLEMKLSNTRPDEHIMVSVMSACAQVGNMKLANEIDSYMNRSSFDLQRTHVVAALVDMNAKCGNMERARSLFDNMPKRDLVSYCSMIQGHALHGQGAEAVKLFYNMLSEGITPDDVAFTVILTACSHAALVEEGYCLFDMMSKYSITPSPDHYACMIDLLGRSGHLEAAYDLLKSLPIEAHAECWGALLGACRLHCDTELAEVVANRLVELEPHNAGNFVLLSNVYAAVDRWLDVSNVRNQMVDRGLNKILGRSWV</sequence>
<keyword evidence="5" id="KW-1185">Reference proteome</keyword>
<dbReference type="AlphaFoldDB" id="A0A803LLP3"/>
<comment type="similarity">
    <text evidence="2">Belongs to the PPR family. PCMP-E subfamily.</text>
</comment>
<reference evidence="4" key="1">
    <citation type="journal article" date="2017" name="Nature">
        <title>The genome of Chenopodium quinoa.</title>
        <authorList>
            <person name="Jarvis D.E."/>
            <person name="Ho Y.S."/>
            <person name="Lightfoot D.J."/>
            <person name="Schmoeckel S.M."/>
            <person name="Li B."/>
            <person name="Borm T.J.A."/>
            <person name="Ohyanagi H."/>
            <person name="Mineta K."/>
            <person name="Michell C.T."/>
            <person name="Saber N."/>
            <person name="Kharbatia N.M."/>
            <person name="Rupper R.R."/>
            <person name="Sharp A.R."/>
            <person name="Dally N."/>
            <person name="Boughton B.A."/>
            <person name="Woo Y.H."/>
            <person name="Gao G."/>
            <person name="Schijlen E.G.W.M."/>
            <person name="Guo X."/>
            <person name="Momin A.A."/>
            <person name="Negrao S."/>
            <person name="Al-Babili S."/>
            <person name="Gehring C."/>
            <person name="Roessner U."/>
            <person name="Jung C."/>
            <person name="Murphy K."/>
            <person name="Arold S.T."/>
            <person name="Gojobori T."/>
            <person name="van der Linden C.G."/>
            <person name="van Loo E.N."/>
            <person name="Jellen E.N."/>
            <person name="Maughan P.J."/>
            <person name="Tester M."/>
        </authorList>
    </citation>
    <scope>NUCLEOTIDE SEQUENCE [LARGE SCALE GENOMIC DNA]</scope>
    <source>
        <strain evidence="4">cv. PI 614886</strain>
    </source>
</reference>
<accession>A0A803LLP3</accession>
<evidence type="ECO:0000256" key="1">
    <source>
        <dbReference type="ARBA" id="ARBA00022737"/>
    </source>
</evidence>
<protein>
    <recommendedName>
        <fullName evidence="6">Pentatricopeptide repeat-containing protein</fullName>
    </recommendedName>
</protein>
<proteinExistence type="inferred from homology"/>
<dbReference type="Pfam" id="PF01535">
    <property type="entry name" value="PPR"/>
    <property type="match status" value="6"/>
</dbReference>
<organism evidence="4 5">
    <name type="scientific">Chenopodium quinoa</name>
    <name type="common">Quinoa</name>
    <dbReference type="NCBI Taxonomy" id="63459"/>
    <lineage>
        <taxon>Eukaryota</taxon>
        <taxon>Viridiplantae</taxon>
        <taxon>Streptophyta</taxon>
        <taxon>Embryophyta</taxon>
        <taxon>Tracheophyta</taxon>
        <taxon>Spermatophyta</taxon>
        <taxon>Magnoliopsida</taxon>
        <taxon>eudicotyledons</taxon>
        <taxon>Gunneridae</taxon>
        <taxon>Pentapetalae</taxon>
        <taxon>Caryophyllales</taxon>
        <taxon>Chenopodiaceae</taxon>
        <taxon>Chenopodioideae</taxon>
        <taxon>Atripliceae</taxon>
        <taxon>Chenopodium</taxon>
    </lineage>
</organism>
<dbReference type="GO" id="GO:0009451">
    <property type="term" value="P:RNA modification"/>
    <property type="evidence" value="ECO:0007669"/>
    <property type="project" value="InterPro"/>
</dbReference>
<feature type="repeat" description="PPR" evidence="3">
    <location>
        <begin position="306"/>
        <end position="340"/>
    </location>
</feature>
<keyword evidence="1" id="KW-0677">Repeat</keyword>
<feature type="repeat" description="PPR" evidence="3">
    <location>
        <begin position="169"/>
        <end position="203"/>
    </location>
</feature>